<reference evidence="3" key="1">
    <citation type="submission" date="2023-03" db="EMBL/GenBank/DDBJ databases">
        <title>Actinorhabdospora filicis NBRC 111898.</title>
        <authorList>
            <person name="Ichikawa N."/>
            <person name="Sato H."/>
            <person name="Tonouchi N."/>
        </authorList>
    </citation>
    <scope>NUCLEOTIDE SEQUENCE</scope>
    <source>
        <strain evidence="3">NBRC 111898</strain>
    </source>
</reference>
<comment type="caution">
    <text evidence="3">The sequence shown here is derived from an EMBL/GenBank/DDBJ whole genome shotgun (WGS) entry which is preliminary data.</text>
</comment>
<dbReference type="PROSITE" id="PS51257">
    <property type="entry name" value="PROKAR_LIPOPROTEIN"/>
    <property type="match status" value="1"/>
</dbReference>
<protein>
    <submittedName>
        <fullName evidence="3">Uncharacterized protein</fullName>
    </submittedName>
</protein>
<evidence type="ECO:0000256" key="1">
    <source>
        <dbReference type="SAM" id="MobiDB-lite"/>
    </source>
</evidence>
<accession>A0A9W6SMJ7</accession>
<feature type="compositionally biased region" description="Basic and acidic residues" evidence="1">
    <location>
        <begin position="256"/>
        <end position="265"/>
    </location>
</feature>
<dbReference type="EMBL" id="BSTX01000002">
    <property type="protein sequence ID" value="GLZ78527.1"/>
    <property type="molecule type" value="Genomic_DNA"/>
</dbReference>
<feature type="transmembrane region" description="Helical" evidence="2">
    <location>
        <begin position="21"/>
        <end position="40"/>
    </location>
</feature>
<keyword evidence="2" id="KW-0812">Transmembrane</keyword>
<evidence type="ECO:0000313" key="4">
    <source>
        <dbReference type="Proteomes" id="UP001165079"/>
    </source>
</evidence>
<evidence type="ECO:0000256" key="2">
    <source>
        <dbReference type="SAM" id="Phobius"/>
    </source>
</evidence>
<keyword evidence="2" id="KW-0472">Membrane</keyword>
<keyword evidence="4" id="KW-1185">Reference proteome</keyword>
<keyword evidence="2" id="KW-1133">Transmembrane helix</keyword>
<proteinExistence type="predicted"/>
<feature type="region of interest" description="Disordered" evidence="1">
    <location>
        <begin position="234"/>
        <end position="294"/>
    </location>
</feature>
<name>A0A9W6SMJ7_9ACTN</name>
<dbReference type="RefSeq" id="WP_285663678.1">
    <property type="nucleotide sequence ID" value="NZ_BSTX01000002.1"/>
</dbReference>
<organism evidence="3 4">
    <name type="scientific">Actinorhabdospora filicis</name>
    <dbReference type="NCBI Taxonomy" id="1785913"/>
    <lineage>
        <taxon>Bacteria</taxon>
        <taxon>Bacillati</taxon>
        <taxon>Actinomycetota</taxon>
        <taxon>Actinomycetes</taxon>
        <taxon>Micromonosporales</taxon>
        <taxon>Micromonosporaceae</taxon>
        <taxon>Actinorhabdospora</taxon>
    </lineage>
</organism>
<dbReference type="AlphaFoldDB" id="A0A9W6SMJ7"/>
<sequence length="773" mass="80915">MPPPPARPADPPSIRLTRWHALAVVAVLLACTGLTGLIAWQPWRPTAQLVAGAADLLGTAPALRLRYLYADPSGEEVSGAFTVTADGFASGTVEDPGPGTSSLVATPDGSAVYGDADWWLRRAPDRVSRVQDHWVQPDAAEAFPLDVPSALSPAAVADLVRAVSRDGDVVGDTIVDGVAVSVIASGDWELQLTRDAPVRVVSLAGPIESGGLHPSAATGPGAAIVPIGLKHAQDAPGGGSIALTPEPSDENNAARTRADSSDTMRGKGTTPPGMAASPAQPGEAPPKTAELPPQQPRFETELNASDCDTPTCSWSVTTTNTGNAPGTGTAYSGAIPVMPPISRPIGRLEPGASVTSVFSAANPAPPGGTINVTVIAGAFCQELYGADSKPYERLLGKGVDPAKAVPSLDKAFIPAAVAAMNRMLDEGADPAAVKDAMAKVDEYHLQPALLHLNSAGDAFHGLGATTQGLAAARTHEEAMRVVDAIDFARDLLDRSPGGKVSLTAPKDANGKEWTADVTSGEDAYRYILTTATTAAELVTVLNDATALLSPDANGTVRIRVERAWGEHADSLWNEDVAGLQSLLHQKNGGINACRDGGGGLDTLIISNRLGDHSLTPADFCTPESDPAKLKTPRHNKARDRVTEFLKERLKLSGRSGTVGERELIVPSGSKNGTGNNGYVDDWMLDENGVLHIWEVKSRDEAYKAPGELQWYRQKLLETGEYADVVLGFPLGEVLVEPGVLPSETLEIKDWDGTRSGNPTGEDPLAVIVYRPVQ</sequence>
<gene>
    <name evidence="3" type="ORF">Afil01_33340</name>
</gene>
<evidence type="ECO:0000313" key="3">
    <source>
        <dbReference type="EMBL" id="GLZ78527.1"/>
    </source>
</evidence>
<dbReference type="Proteomes" id="UP001165079">
    <property type="component" value="Unassembled WGS sequence"/>
</dbReference>